<proteinExistence type="predicted"/>
<comment type="subcellular location">
    <subcellularLocation>
        <location evidence="1">Nucleus</location>
    </subcellularLocation>
</comment>
<dbReference type="InterPro" id="IPR044549">
    <property type="entry name" value="bHLH_AtIBH1-like"/>
</dbReference>
<dbReference type="EMBL" id="CM007364">
    <property type="protein sequence ID" value="OIW14240.1"/>
    <property type="molecule type" value="Genomic_DNA"/>
</dbReference>
<organism evidence="6 7">
    <name type="scientific">Lupinus angustifolius</name>
    <name type="common">Narrow-leaved blue lupine</name>
    <dbReference type="NCBI Taxonomy" id="3871"/>
    <lineage>
        <taxon>Eukaryota</taxon>
        <taxon>Viridiplantae</taxon>
        <taxon>Streptophyta</taxon>
        <taxon>Embryophyta</taxon>
        <taxon>Tracheophyta</taxon>
        <taxon>Spermatophyta</taxon>
        <taxon>Magnoliopsida</taxon>
        <taxon>eudicotyledons</taxon>
        <taxon>Gunneridae</taxon>
        <taxon>Pentapetalae</taxon>
        <taxon>rosids</taxon>
        <taxon>fabids</taxon>
        <taxon>Fabales</taxon>
        <taxon>Fabaceae</taxon>
        <taxon>Papilionoideae</taxon>
        <taxon>50 kb inversion clade</taxon>
        <taxon>genistoids sensu lato</taxon>
        <taxon>core genistoids</taxon>
        <taxon>Genisteae</taxon>
        <taxon>Lupinus</taxon>
    </lineage>
</organism>
<dbReference type="InterPro" id="IPR044660">
    <property type="entry name" value="IBH1-like"/>
</dbReference>
<evidence type="ECO:0000256" key="3">
    <source>
        <dbReference type="ARBA" id="ARBA00023163"/>
    </source>
</evidence>
<keyword evidence="3" id="KW-0804">Transcription</keyword>
<dbReference type="CDD" id="cd11444">
    <property type="entry name" value="bHLH_AtIBH1_like"/>
    <property type="match status" value="1"/>
</dbReference>
<dbReference type="PANTHER" id="PTHR33124:SF97">
    <property type="entry name" value="TRANSCRIPTION FACTOR_TRANSCRIPTION REGULATOR"/>
    <property type="match status" value="1"/>
</dbReference>
<reference evidence="6 7" key="1">
    <citation type="journal article" date="2017" name="Plant Biotechnol. J.">
        <title>A comprehensive draft genome sequence for lupin (Lupinus angustifolius), an emerging health food: insights into plant-microbe interactions and legume evolution.</title>
        <authorList>
            <person name="Hane J.K."/>
            <person name="Ming Y."/>
            <person name="Kamphuis L.G."/>
            <person name="Nelson M.N."/>
            <person name="Garg G."/>
            <person name="Atkins C.A."/>
            <person name="Bayer P.E."/>
            <person name="Bravo A."/>
            <person name="Bringans S."/>
            <person name="Cannon S."/>
            <person name="Edwards D."/>
            <person name="Foley R."/>
            <person name="Gao L.L."/>
            <person name="Harrison M.J."/>
            <person name="Huang W."/>
            <person name="Hurgobin B."/>
            <person name="Li S."/>
            <person name="Liu C.W."/>
            <person name="McGrath A."/>
            <person name="Morahan G."/>
            <person name="Murray J."/>
            <person name="Weller J."/>
            <person name="Jian J."/>
            <person name="Singh K.B."/>
        </authorList>
    </citation>
    <scope>NUCLEOTIDE SEQUENCE [LARGE SCALE GENOMIC DNA]</scope>
    <source>
        <strain evidence="7">cv. Tanjil</strain>
        <tissue evidence="6">Whole plant</tissue>
    </source>
</reference>
<keyword evidence="4" id="KW-0539">Nucleus</keyword>
<evidence type="ECO:0000259" key="5">
    <source>
        <dbReference type="Pfam" id="PF26576"/>
    </source>
</evidence>
<keyword evidence="2" id="KW-0805">Transcription regulation</keyword>
<evidence type="ECO:0000313" key="7">
    <source>
        <dbReference type="Proteomes" id="UP000188354"/>
    </source>
</evidence>
<accession>A0A4P1RND1</accession>
<dbReference type="Gramene" id="OIW14240">
    <property type="protein sequence ID" value="OIW14240"/>
    <property type="gene ID" value="TanjilG_21380"/>
</dbReference>
<feature type="domain" description="IBH1-like N-terminal" evidence="5">
    <location>
        <begin position="21"/>
        <end position="85"/>
    </location>
</feature>
<dbReference type="AlphaFoldDB" id="A0A4P1RND1"/>
<sequence>MEGQSAKRRRVYSLEPNNVEQAVFTTDYVNYLVPSLMKIKKCSFSGHNKQCNFQNIVKHEVDMAMVFSAQGFAWSGALKVKLLRSNDVNVYSSSTTFAENEASEKGSMVLLDLMSSNPSSKSQEGKILVKMSKYNDMPEKKKGLEGEDNEDEVMNNQFRCLRKLIPGGEKMCNEQMVMELESYISCLQMQVNILQCLTETS</sequence>
<dbReference type="GO" id="GO:0006355">
    <property type="term" value="P:regulation of DNA-templated transcription"/>
    <property type="evidence" value="ECO:0007669"/>
    <property type="project" value="InterPro"/>
</dbReference>
<dbReference type="Pfam" id="PF26576">
    <property type="entry name" value="IBH1_N"/>
    <property type="match status" value="1"/>
</dbReference>
<dbReference type="PANTHER" id="PTHR33124">
    <property type="entry name" value="TRANSCRIPTION FACTOR IBH1-LIKE 1"/>
    <property type="match status" value="1"/>
</dbReference>
<keyword evidence="7" id="KW-1185">Reference proteome</keyword>
<dbReference type="InterPro" id="IPR059002">
    <property type="entry name" value="IBH1_N"/>
</dbReference>
<dbReference type="Proteomes" id="UP000188354">
    <property type="component" value="Chromosome LG04"/>
</dbReference>
<name>A0A4P1RND1_LUPAN</name>
<dbReference type="OrthoDB" id="658598at2759"/>
<dbReference type="GO" id="GO:0005634">
    <property type="term" value="C:nucleus"/>
    <property type="evidence" value="ECO:0007669"/>
    <property type="project" value="UniProtKB-SubCell"/>
</dbReference>
<evidence type="ECO:0000256" key="4">
    <source>
        <dbReference type="ARBA" id="ARBA00023242"/>
    </source>
</evidence>
<dbReference type="KEGG" id="lang:109344784"/>
<evidence type="ECO:0000256" key="1">
    <source>
        <dbReference type="ARBA" id="ARBA00004123"/>
    </source>
</evidence>
<evidence type="ECO:0000313" key="6">
    <source>
        <dbReference type="EMBL" id="OIW14240.1"/>
    </source>
</evidence>
<gene>
    <name evidence="6" type="ORF">TanjilG_21380</name>
</gene>
<evidence type="ECO:0000256" key="2">
    <source>
        <dbReference type="ARBA" id="ARBA00023015"/>
    </source>
</evidence>
<protein>
    <recommendedName>
        <fullName evidence="5">IBH1-like N-terminal domain-containing protein</fullName>
    </recommendedName>
</protein>